<name>A0AAX4HBM0_9ASCO</name>
<feature type="domain" description="RGS" evidence="1">
    <location>
        <begin position="35"/>
        <end position="101"/>
    </location>
</feature>
<dbReference type="RefSeq" id="XP_062877568.1">
    <property type="nucleotide sequence ID" value="XM_063021498.1"/>
</dbReference>
<dbReference type="SUPFAM" id="SSF48097">
    <property type="entry name" value="Regulator of G-protein signaling, RGS"/>
    <property type="match status" value="1"/>
</dbReference>
<proteinExistence type="predicted"/>
<evidence type="ECO:0000313" key="2">
    <source>
        <dbReference type="EMBL" id="WPK25185.1"/>
    </source>
</evidence>
<accession>A0AAX4HBM0</accession>
<dbReference type="PROSITE" id="PS50132">
    <property type="entry name" value="RGS"/>
    <property type="match status" value="1"/>
</dbReference>
<protein>
    <recommendedName>
        <fullName evidence="1">RGS domain-containing protein</fullName>
    </recommendedName>
</protein>
<evidence type="ECO:0000313" key="3">
    <source>
        <dbReference type="Proteomes" id="UP001338582"/>
    </source>
</evidence>
<keyword evidence="3" id="KW-1185">Reference proteome</keyword>
<dbReference type="EMBL" id="CP138896">
    <property type="protein sequence ID" value="WPK25185.1"/>
    <property type="molecule type" value="Genomic_DNA"/>
</dbReference>
<dbReference type="GeneID" id="88173554"/>
<dbReference type="InterPro" id="IPR016137">
    <property type="entry name" value="RGS"/>
</dbReference>
<gene>
    <name evidence="2" type="ORF">PUMCH_002489</name>
</gene>
<dbReference type="InterPro" id="IPR036305">
    <property type="entry name" value="RGS_sf"/>
</dbReference>
<evidence type="ECO:0000259" key="1">
    <source>
        <dbReference type="PROSITE" id="PS50132"/>
    </source>
</evidence>
<reference evidence="2 3" key="1">
    <citation type="submission" date="2023-10" db="EMBL/GenBank/DDBJ databases">
        <title>Draft Genome Sequence of Candida saopaulonensis from a very Premature Infant with Sepsis.</title>
        <authorList>
            <person name="Ning Y."/>
            <person name="Dai R."/>
            <person name="Xiao M."/>
            <person name="Xu Y."/>
            <person name="Yan Q."/>
            <person name="Zhang L."/>
        </authorList>
    </citation>
    <scope>NUCLEOTIDE SEQUENCE [LARGE SCALE GENOMIC DNA]</scope>
    <source>
        <strain evidence="2 3">19XY460</strain>
    </source>
</reference>
<dbReference type="Gene3D" id="1.10.167.10">
    <property type="entry name" value="Regulator of G-protein Signalling 4, domain 2"/>
    <property type="match status" value="1"/>
</dbReference>
<dbReference type="AlphaFoldDB" id="A0AAX4HBM0"/>
<dbReference type="InterPro" id="IPR044926">
    <property type="entry name" value="RGS_subdomain_2"/>
</dbReference>
<sequence>MTAIKFTSTYTIPTLDEVINDVHLHDCGPFNRGSFILFLKSSHCMENLEFFVEVDRLLQSISTQEDTAFFSDETTRDNLEVLQHWLLIHRAFLAKDSTKEVNLSYKVALMFLPHILPSHSDLLLIRKLGYELLLDTYNDFISHTRELTNDKITRRRCLDILAPELTSSELNLLIPRLSVACINECSIDLSDEWEKALKVYEESRDSGSLCSKCANTPNRARINDSSSLLTPNCSTRCSSIGSLVENIKDYSGWNKTIKRFKMRRSSQEKVEPVSLGLT</sequence>
<dbReference type="KEGG" id="asau:88173554"/>
<dbReference type="Proteomes" id="UP001338582">
    <property type="component" value="Chromosome 3"/>
</dbReference>
<organism evidence="2 3">
    <name type="scientific">Australozyma saopauloensis</name>
    <dbReference type="NCBI Taxonomy" id="291208"/>
    <lineage>
        <taxon>Eukaryota</taxon>
        <taxon>Fungi</taxon>
        <taxon>Dikarya</taxon>
        <taxon>Ascomycota</taxon>
        <taxon>Saccharomycotina</taxon>
        <taxon>Pichiomycetes</taxon>
        <taxon>Metschnikowiaceae</taxon>
        <taxon>Australozyma</taxon>
    </lineage>
</organism>